<proteinExistence type="predicted"/>
<dbReference type="EMBL" id="CAIIXF020000007">
    <property type="protein sequence ID" value="CAH1789241.1"/>
    <property type="molecule type" value="Genomic_DNA"/>
</dbReference>
<dbReference type="OrthoDB" id="10015560at2759"/>
<sequence>MISSKKSWRGAEGKSHLSFILSNLCGFLFLFLVPSIHMGVVQRIWVTKPPVDKGKCTCDCWDTIFKGGSIYPHYYSWWMWFNYLNDEFYSQWNHQMFFSITELAATSIALYLCDSRVDYNTRLLLCMISIASAHIFISASDQFLHNLFIGNETFKKSRDIGFLIGDCLTVLLGAFDILRYSKDNGLGRWAVSSNEVGACAIFVTFLVLVATLL</sequence>
<evidence type="ECO:0000313" key="2">
    <source>
        <dbReference type="Proteomes" id="UP000749559"/>
    </source>
</evidence>
<name>A0A8J1TUP4_OWEFU</name>
<dbReference type="Proteomes" id="UP000749559">
    <property type="component" value="Unassembled WGS sequence"/>
</dbReference>
<protein>
    <submittedName>
        <fullName evidence="1">Uncharacterized protein</fullName>
    </submittedName>
</protein>
<reference evidence="1" key="1">
    <citation type="submission" date="2022-03" db="EMBL/GenBank/DDBJ databases">
        <authorList>
            <person name="Martin C."/>
        </authorList>
    </citation>
    <scope>NUCLEOTIDE SEQUENCE</scope>
</reference>
<dbReference type="AlphaFoldDB" id="A0A8J1TUP4"/>
<comment type="caution">
    <text evidence="1">The sequence shown here is derived from an EMBL/GenBank/DDBJ whole genome shotgun (WGS) entry which is preliminary data.</text>
</comment>
<dbReference type="PANTHER" id="PTHR39074">
    <property type="entry name" value="AGAP007547-PA"/>
    <property type="match status" value="1"/>
</dbReference>
<organism evidence="1 2">
    <name type="scientific">Owenia fusiformis</name>
    <name type="common">Polychaete worm</name>
    <dbReference type="NCBI Taxonomy" id="6347"/>
    <lineage>
        <taxon>Eukaryota</taxon>
        <taxon>Metazoa</taxon>
        <taxon>Spiralia</taxon>
        <taxon>Lophotrochozoa</taxon>
        <taxon>Annelida</taxon>
        <taxon>Polychaeta</taxon>
        <taxon>Sedentaria</taxon>
        <taxon>Canalipalpata</taxon>
        <taxon>Sabellida</taxon>
        <taxon>Oweniida</taxon>
        <taxon>Oweniidae</taxon>
        <taxon>Owenia</taxon>
    </lineage>
</organism>
<dbReference type="PANTHER" id="PTHR39074:SF1">
    <property type="entry name" value="AGAP007547-PA"/>
    <property type="match status" value="1"/>
</dbReference>
<gene>
    <name evidence="1" type="ORF">OFUS_LOCUS14637</name>
</gene>
<accession>A0A8J1TUP4</accession>
<keyword evidence="2" id="KW-1185">Reference proteome</keyword>
<evidence type="ECO:0000313" key="1">
    <source>
        <dbReference type="EMBL" id="CAH1789241.1"/>
    </source>
</evidence>